<evidence type="ECO:0008006" key="4">
    <source>
        <dbReference type="Google" id="ProtNLM"/>
    </source>
</evidence>
<organism evidence="2 3">
    <name type="scientific">Polychaeton citri CBS 116435</name>
    <dbReference type="NCBI Taxonomy" id="1314669"/>
    <lineage>
        <taxon>Eukaryota</taxon>
        <taxon>Fungi</taxon>
        <taxon>Dikarya</taxon>
        <taxon>Ascomycota</taxon>
        <taxon>Pezizomycotina</taxon>
        <taxon>Dothideomycetes</taxon>
        <taxon>Dothideomycetidae</taxon>
        <taxon>Capnodiales</taxon>
        <taxon>Capnodiaceae</taxon>
        <taxon>Polychaeton</taxon>
    </lineage>
</organism>
<feature type="chain" id="PRO_5040428270" description="Apple domain-containing protein" evidence="1">
    <location>
        <begin position="18"/>
        <end position="166"/>
    </location>
</feature>
<feature type="signal peptide" evidence="1">
    <location>
        <begin position="1"/>
        <end position="17"/>
    </location>
</feature>
<sequence>MQLQVMLALALPLLVTSSPIINTNNRKRAGGPVTQPIPSNCTVLNPFPGAQCNNATAGSTNGWMPSKNFTAAHSLYSAYYTSTGSVAEQWEFCSQQCYGYGLPGSCKSVVLAYDAPTPPGYYGTEGGDLETGCLMFDTYLDPNSFEHAPEGQYVNETAGSIYCPAS</sequence>
<protein>
    <recommendedName>
        <fullName evidence="4">Apple domain-containing protein</fullName>
    </recommendedName>
</protein>
<reference evidence="2" key="1">
    <citation type="journal article" date="2020" name="Stud. Mycol.">
        <title>101 Dothideomycetes genomes: a test case for predicting lifestyles and emergence of pathogens.</title>
        <authorList>
            <person name="Haridas S."/>
            <person name="Albert R."/>
            <person name="Binder M."/>
            <person name="Bloem J."/>
            <person name="Labutti K."/>
            <person name="Salamov A."/>
            <person name="Andreopoulos B."/>
            <person name="Baker S."/>
            <person name="Barry K."/>
            <person name="Bills G."/>
            <person name="Bluhm B."/>
            <person name="Cannon C."/>
            <person name="Castanera R."/>
            <person name="Culley D."/>
            <person name="Daum C."/>
            <person name="Ezra D."/>
            <person name="Gonzalez J."/>
            <person name="Henrissat B."/>
            <person name="Kuo A."/>
            <person name="Liang C."/>
            <person name="Lipzen A."/>
            <person name="Lutzoni F."/>
            <person name="Magnuson J."/>
            <person name="Mondo S."/>
            <person name="Nolan M."/>
            <person name="Ohm R."/>
            <person name="Pangilinan J."/>
            <person name="Park H.-J."/>
            <person name="Ramirez L."/>
            <person name="Alfaro M."/>
            <person name="Sun H."/>
            <person name="Tritt A."/>
            <person name="Yoshinaga Y."/>
            <person name="Zwiers L.-H."/>
            <person name="Turgeon B."/>
            <person name="Goodwin S."/>
            <person name="Spatafora J."/>
            <person name="Crous P."/>
            <person name="Grigoriev I."/>
        </authorList>
    </citation>
    <scope>NUCLEOTIDE SEQUENCE</scope>
    <source>
        <strain evidence="2">CBS 116435</strain>
    </source>
</reference>
<evidence type="ECO:0000256" key="1">
    <source>
        <dbReference type="SAM" id="SignalP"/>
    </source>
</evidence>
<dbReference type="OrthoDB" id="3938895at2759"/>
<keyword evidence="3" id="KW-1185">Reference proteome</keyword>
<gene>
    <name evidence="2" type="ORF">K431DRAFT_283889</name>
</gene>
<accession>A0A9P4UNL5</accession>
<evidence type="ECO:0000313" key="3">
    <source>
        <dbReference type="Proteomes" id="UP000799441"/>
    </source>
</evidence>
<evidence type="ECO:0000313" key="2">
    <source>
        <dbReference type="EMBL" id="KAF2722472.1"/>
    </source>
</evidence>
<keyword evidence="1" id="KW-0732">Signal</keyword>
<dbReference type="Proteomes" id="UP000799441">
    <property type="component" value="Unassembled WGS sequence"/>
</dbReference>
<name>A0A9P4UNL5_9PEZI</name>
<dbReference type="AlphaFoldDB" id="A0A9P4UNL5"/>
<dbReference type="EMBL" id="MU003782">
    <property type="protein sequence ID" value="KAF2722472.1"/>
    <property type="molecule type" value="Genomic_DNA"/>
</dbReference>
<comment type="caution">
    <text evidence="2">The sequence shown here is derived from an EMBL/GenBank/DDBJ whole genome shotgun (WGS) entry which is preliminary data.</text>
</comment>
<proteinExistence type="predicted"/>